<dbReference type="Proteomes" id="UP001286313">
    <property type="component" value="Unassembled WGS sequence"/>
</dbReference>
<dbReference type="EMBL" id="JAWQEG010000432">
    <property type="protein sequence ID" value="KAK3890232.1"/>
    <property type="molecule type" value="Genomic_DNA"/>
</dbReference>
<accession>A0AAE1GCR6</accession>
<organism evidence="2 3">
    <name type="scientific">Petrolisthes cinctipes</name>
    <name type="common">Flat porcelain crab</name>
    <dbReference type="NCBI Taxonomy" id="88211"/>
    <lineage>
        <taxon>Eukaryota</taxon>
        <taxon>Metazoa</taxon>
        <taxon>Ecdysozoa</taxon>
        <taxon>Arthropoda</taxon>
        <taxon>Crustacea</taxon>
        <taxon>Multicrustacea</taxon>
        <taxon>Malacostraca</taxon>
        <taxon>Eumalacostraca</taxon>
        <taxon>Eucarida</taxon>
        <taxon>Decapoda</taxon>
        <taxon>Pleocyemata</taxon>
        <taxon>Anomura</taxon>
        <taxon>Galatheoidea</taxon>
        <taxon>Porcellanidae</taxon>
        <taxon>Petrolisthes</taxon>
    </lineage>
</organism>
<gene>
    <name evidence="2" type="ORF">Pcinc_005767</name>
</gene>
<sequence>MTRLHFTLLLVLLPFSSCEVSGERLMDHNEVEQMEESHDTCPQLGTKCADMGGRCYHKDQPREECKVVEMNNPDICEGSGCYCCVNYDEPSICETTTECMKNGVDPGKCVDDVQAYIDRKNYYVSGLKCEHRDCFCVHRCQEEILCQKFEGHCSNNKVRQCRKGYTMLAGCGCKNVETCSCCVPDAMAKEAAAAMGC</sequence>
<feature type="chain" id="PRO_5042169289" evidence="1">
    <location>
        <begin position="23"/>
        <end position="197"/>
    </location>
</feature>
<evidence type="ECO:0000313" key="2">
    <source>
        <dbReference type="EMBL" id="KAK3890232.1"/>
    </source>
</evidence>
<keyword evidence="3" id="KW-1185">Reference proteome</keyword>
<comment type="caution">
    <text evidence="2">The sequence shown here is derived from an EMBL/GenBank/DDBJ whole genome shotgun (WGS) entry which is preliminary data.</text>
</comment>
<dbReference type="AlphaFoldDB" id="A0AAE1GCR6"/>
<name>A0AAE1GCR6_PETCI</name>
<proteinExistence type="predicted"/>
<keyword evidence="1" id="KW-0732">Signal</keyword>
<evidence type="ECO:0000313" key="3">
    <source>
        <dbReference type="Proteomes" id="UP001286313"/>
    </source>
</evidence>
<feature type="signal peptide" evidence="1">
    <location>
        <begin position="1"/>
        <end position="22"/>
    </location>
</feature>
<protein>
    <submittedName>
        <fullName evidence="2">Uncharacterized protein</fullName>
    </submittedName>
</protein>
<reference evidence="2" key="1">
    <citation type="submission" date="2023-10" db="EMBL/GenBank/DDBJ databases">
        <title>Genome assemblies of two species of porcelain crab, Petrolisthes cinctipes and Petrolisthes manimaculis (Anomura: Porcellanidae).</title>
        <authorList>
            <person name="Angst P."/>
        </authorList>
    </citation>
    <scope>NUCLEOTIDE SEQUENCE</scope>
    <source>
        <strain evidence="2">PB745_01</strain>
        <tissue evidence="2">Gill</tissue>
    </source>
</reference>
<evidence type="ECO:0000256" key="1">
    <source>
        <dbReference type="SAM" id="SignalP"/>
    </source>
</evidence>